<evidence type="ECO:0000313" key="3">
    <source>
        <dbReference type="EMBL" id="MBC6610474.1"/>
    </source>
</evidence>
<evidence type="ECO:0000313" key="4">
    <source>
        <dbReference type="Proteomes" id="UP000622017"/>
    </source>
</evidence>
<protein>
    <recommendedName>
        <fullName evidence="5">Entericidin</fullName>
    </recommendedName>
</protein>
<reference evidence="3 4" key="1">
    <citation type="submission" date="2020-08" db="EMBL/GenBank/DDBJ databases">
        <title>Hymenobacter sp.</title>
        <authorList>
            <person name="Kim M.K."/>
        </authorList>
    </citation>
    <scope>NUCLEOTIDE SEQUENCE [LARGE SCALE GENOMIC DNA]</scope>
    <source>
        <strain evidence="3 4">BT507</strain>
    </source>
</reference>
<comment type="caution">
    <text evidence="3">The sequence shown here is derived from an EMBL/GenBank/DDBJ whole genome shotgun (WGS) entry which is preliminary data.</text>
</comment>
<sequence length="81" mass="8023">MMYRILTGLTLAAALSLSACGNAEKRTDGTAGEAVSDIDKAAEEGGVQADAVVIDNNAGPTVTPSAADSAALDKSGTTQQP</sequence>
<feature type="chain" id="PRO_5045086987" description="Entericidin" evidence="2">
    <location>
        <begin position="20"/>
        <end position="81"/>
    </location>
</feature>
<evidence type="ECO:0000256" key="1">
    <source>
        <dbReference type="SAM" id="MobiDB-lite"/>
    </source>
</evidence>
<proteinExistence type="predicted"/>
<dbReference type="EMBL" id="JACSCY010000003">
    <property type="protein sequence ID" value="MBC6610474.1"/>
    <property type="molecule type" value="Genomic_DNA"/>
</dbReference>
<dbReference type="RefSeq" id="WP_187318773.1">
    <property type="nucleotide sequence ID" value="NZ_JACSCY010000003.1"/>
</dbReference>
<name>A0ABR7MHB7_9BACT</name>
<organism evidence="3 4">
    <name type="scientific">Hymenobacter citatus</name>
    <dbReference type="NCBI Taxonomy" id="2763506"/>
    <lineage>
        <taxon>Bacteria</taxon>
        <taxon>Pseudomonadati</taxon>
        <taxon>Bacteroidota</taxon>
        <taxon>Cytophagia</taxon>
        <taxon>Cytophagales</taxon>
        <taxon>Hymenobacteraceae</taxon>
        <taxon>Hymenobacter</taxon>
    </lineage>
</organism>
<accession>A0ABR7MHB7</accession>
<dbReference type="Proteomes" id="UP000622017">
    <property type="component" value="Unassembled WGS sequence"/>
</dbReference>
<evidence type="ECO:0008006" key="5">
    <source>
        <dbReference type="Google" id="ProtNLM"/>
    </source>
</evidence>
<feature type="signal peptide" evidence="2">
    <location>
        <begin position="1"/>
        <end position="19"/>
    </location>
</feature>
<evidence type="ECO:0000256" key="2">
    <source>
        <dbReference type="SAM" id="SignalP"/>
    </source>
</evidence>
<keyword evidence="4" id="KW-1185">Reference proteome</keyword>
<dbReference type="PROSITE" id="PS51257">
    <property type="entry name" value="PROKAR_LIPOPROTEIN"/>
    <property type="match status" value="1"/>
</dbReference>
<feature type="region of interest" description="Disordered" evidence="1">
    <location>
        <begin position="57"/>
        <end position="81"/>
    </location>
</feature>
<gene>
    <name evidence="3" type="ORF">H8B15_06050</name>
</gene>
<keyword evidence="2" id="KW-0732">Signal</keyword>